<name>A0A6A0AJ48_HAELA</name>
<keyword evidence="2 5" id="KW-0812">Transmembrane</keyword>
<dbReference type="PANTHER" id="PTHR10037">
    <property type="entry name" value="VOLTAGE-GATED CATION CHANNEL CALCIUM AND SODIUM"/>
    <property type="match status" value="1"/>
</dbReference>
<proteinExistence type="predicted"/>
<dbReference type="AlphaFoldDB" id="A0A6A0AJ48"/>
<evidence type="ECO:0000256" key="4">
    <source>
        <dbReference type="ARBA" id="ARBA00023136"/>
    </source>
</evidence>
<feature type="domain" description="Ion transport" evidence="6">
    <location>
        <begin position="10"/>
        <end position="99"/>
    </location>
</feature>
<dbReference type="GO" id="GO:0005248">
    <property type="term" value="F:voltage-gated sodium channel activity"/>
    <property type="evidence" value="ECO:0007669"/>
    <property type="project" value="TreeGrafter"/>
</dbReference>
<dbReference type="Gene3D" id="1.20.120.350">
    <property type="entry name" value="Voltage-gated potassium channels. Chain C"/>
    <property type="match status" value="1"/>
</dbReference>
<feature type="transmembrane region" description="Helical" evidence="5">
    <location>
        <begin position="50"/>
        <end position="71"/>
    </location>
</feature>
<dbReference type="Pfam" id="PF00520">
    <property type="entry name" value="Ion_trans"/>
    <property type="match status" value="1"/>
</dbReference>
<evidence type="ECO:0000259" key="6">
    <source>
        <dbReference type="Pfam" id="PF00520"/>
    </source>
</evidence>
<evidence type="ECO:0000256" key="2">
    <source>
        <dbReference type="ARBA" id="ARBA00022692"/>
    </source>
</evidence>
<comment type="subcellular location">
    <subcellularLocation>
        <location evidence="1">Membrane</location>
        <topology evidence="1">Multi-pass membrane protein</topology>
    </subcellularLocation>
</comment>
<evidence type="ECO:0000256" key="1">
    <source>
        <dbReference type="ARBA" id="ARBA00004141"/>
    </source>
</evidence>
<dbReference type="InterPro" id="IPR027359">
    <property type="entry name" value="Volt_channel_dom_sf"/>
</dbReference>
<evidence type="ECO:0000313" key="7">
    <source>
        <dbReference type="EMBL" id="GFH32084.1"/>
    </source>
</evidence>
<keyword evidence="8" id="KW-1185">Reference proteome</keyword>
<evidence type="ECO:0000313" key="8">
    <source>
        <dbReference type="Proteomes" id="UP000485058"/>
    </source>
</evidence>
<protein>
    <recommendedName>
        <fullName evidence="6">Ion transport domain-containing protein</fullName>
    </recommendedName>
</protein>
<feature type="transmembrane region" description="Helical" evidence="5">
    <location>
        <begin position="12"/>
        <end position="30"/>
    </location>
</feature>
<accession>A0A6A0AJ48</accession>
<dbReference type="EMBL" id="BLLF01006235">
    <property type="protein sequence ID" value="GFH32084.1"/>
    <property type="molecule type" value="Genomic_DNA"/>
</dbReference>
<comment type="caution">
    <text evidence="7">The sequence shown here is derived from an EMBL/GenBank/DDBJ whole genome shotgun (WGS) entry which is preliminary data.</text>
</comment>
<dbReference type="SUPFAM" id="SSF81324">
    <property type="entry name" value="Voltage-gated potassium channels"/>
    <property type="match status" value="1"/>
</dbReference>
<dbReference type="InterPro" id="IPR005821">
    <property type="entry name" value="Ion_trans_dom"/>
</dbReference>
<dbReference type="Proteomes" id="UP000485058">
    <property type="component" value="Unassembled WGS sequence"/>
</dbReference>
<dbReference type="PANTHER" id="PTHR10037:SF62">
    <property type="entry name" value="SODIUM CHANNEL PROTEIN 60E"/>
    <property type="match status" value="1"/>
</dbReference>
<feature type="transmembrane region" description="Helical" evidence="5">
    <location>
        <begin position="77"/>
        <end position="99"/>
    </location>
</feature>
<dbReference type="InterPro" id="IPR043203">
    <property type="entry name" value="VGCC_Ca_Na"/>
</dbReference>
<sequence>MLAWLQLVAHRWFEQLMLGLILASSIQLTLDGPTVPRDSPLKQAMYIMDIFFCTAFGLEVVLKAVVMGFLFNGKGSYLRSAWNCLDFAVAAVSILVLVLE</sequence>
<reference evidence="7 8" key="1">
    <citation type="submission" date="2020-02" db="EMBL/GenBank/DDBJ databases">
        <title>Draft genome sequence of Haematococcus lacustris strain NIES-144.</title>
        <authorList>
            <person name="Morimoto D."/>
            <person name="Nakagawa S."/>
            <person name="Yoshida T."/>
            <person name="Sawayama S."/>
        </authorList>
    </citation>
    <scope>NUCLEOTIDE SEQUENCE [LARGE SCALE GENOMIC DNA]</scope>
    <source>
        <strain evidence="7 8">NIES-144</strain>
    </source>
</reference>
<evidence type="ECO:0000256" key="5">
    <source>
        <dbReference type="SAM" id="Phobius"/>
    </source>
</evidence>
<organism evidence="7 8">
    <name type="scientific">Haematococcus lacustris</name>
    <name type="common">Green alga</name>
    <name type="synonym">Haematococcus pluvialis</name>
    <dbReference type="NCBI Taxonomy" id="44745"/>
    <lineage>
        <taxon>Eukaryota</taxon>
        <taxon>Viridiplantae</taxon>
        <taxon>Chlorophyta</taxon>
        <taxon>core chlorophytes</taxon>
        <taxon>Chlorophyceae</taxon>
        <taxon>CS clade</taxon>
        <taxon>Chlamydomonadales</taxon>
        <taxon>Haematococcaceae</taxon>
        <taxon>Haematococcus</taxon>
    </lineage>
</organism>
<keyword evidence="3 5" id="KW-1133">Transmembrane helix</keyword>
<evidence type="ECO:0000256" key="3">
    <source>
        <dbReference type="ARBA" id="ARBA00022989"/>
    </source>
</evidence>
<dbReference type="GO" id="GO:0001518">
    <property type="term" value="C:voltage-gated sodium channel complex"/>
    <property type="evidence" value="ECO:0007669"/>
    <property type="project" value="TreeGrafter"/>
</dbReference>
<feature type="non-terminal residue" evidence="7">
    <location>
        <position position="100"/>
    </location>
</feature>
<keyword evidence="4 5" id="KW-0472">Membrane</keyword>
<gene>
    <name evidence="7" type="ORF">HaLaN_31243</name>
</gene>